<dbReference type="EMBL" id="KI392934">
    <property type="protein sequence ID" value="ERN10236.1"/>
    <property type="molecule type" value="Genomic_DNA"/>
</dbReference>
<dbReference type="Pfam" id="PF03168">
    <property type="entry name" value="LEA_2"/>
    <property type="match status" value="1"/>
</dbReference>
<keyword evidence="4 6" id="KW-0472">Membrane</keyword>
<evidence type="ECO:0000256" key="6">
    <source>
        <dbReference type="SAM" id="Phobius"/>
    </source>
</evidence>
<name>W1PRB2_AMBTC</name>
<dbReference type="GO" id="GO:0098542">
    <property type="term" value="P:defense response to other organism"/>
    <property type="evidence" value="ECO:0007669"/>
    <property type="project" value="InterPro"/>
</dbReference>
<accession>W1PRB2</accession>
<feature type="domain" description="Late embryogenesis abundant protein LEA-2 subgroup" evidence="7">
    <location>
        <begin position="120"/>
        <end position="222"/>
    </location>
</feature>
<dbReference type="OMA" id="WSCCLFF"/>
<dbReference type="OrthoDB" id="441890at2759"/>
<dbReference type="GO" id="GO:0016020">
    <property type="term" value="C:membrane"/>
    <property type="evidence" value="ECO:0007669"/>
    <property type="project" value="UniProtKB-SubCell"/>
</dbReference>
<proteinExistence type="predicted"/>
<dbReference type="InterPro" id="IPR004864">
    <property type="entry name" value="LEA_2"/>
</dbReference>
<dbReference type="PANTHER" id="PTHR31234">
    <property type="entry name" value="LATE EMBRYOGENESIS ABUNDANT (LEA) HYDROXYPROLINE-RICH GLYCOPROTEIN FAMILY"/>
    <property type="match status" value="1"/>
</dbReference>
<dbReference type="PANTHER" id="PTHR31234:SF72">
    <property type="entry name" value="NDR1_HIN1-LIKE PROTEIN 6"/>
    <property type="match status" value="1"/>
</dbReference>
<keyword evidence="2 6" id="KW-0812">Transmembrane</keyword>
<dbReference type="HOGENOM" id="CLU_051752_0_2_1"/>
<organism evidence="8 9">
    <name type="scientific">Amborella trichopoda</name>
    <dbReference type="NCBI Taxonomy" id="13333"/>
    <lineage>
        <taxon>Eukaryota</taxon>
        <taxon>Viridiplantae</taxon>
        <taxon>Streptophyta</taxon>
        <taxon>Embryophyta</taxon>
        <taxon>Tracheophyta</taxon>
        <taxon>Spermatophyta</taxon>
        <taxon>Magnoliopsida</taxon>
        <taxon>Amborellales</taxon>
        <taxon>Amborellaceae</taxon>
        <taxon>Amborella</taxon>
    </lineage>
</organism>
<reference evidence="9" key="1">
    <citation type="journal article" date="2013" name="Science">
        <title>The Amborella genome and the evolution of flowering plants.</title>
        <authorList>
            <consortium name="Amborella Genome Project"/>
        </authorList>
    </citation>
    <scope>NUCLEOTIDE SEQUENCE [LARGE SCALE GENOMIC DNA]</scope>
</reference>
<dbReference type="eggNOG" id="ENOG502QVVS">
    <property type="taxonomic scope" value="Eukaryota"/>
</dbReference>
<evidence type="ECO:0000256" key="2">
    <source>
        <dbReference type="ARBA" id="ARBA00022692"/>
    </source>
</evidence>
<dbReference type="InterPro" id="IPR044839">
    <property type="entry name" value="NDR1-like"/>
</dbReference>
<evidence type="ECO:0000313" key="8">
    <source>
        <dbReference type="EMBL" id="ERN10236.1"/>
    </source>
</evidence>
<dbReference type="AlphaFoldDB" id="W1PRB2"/>
<evidence type="ECO:0000256" key="1">
    <source>
        <dbReference type="ARBA" id="ARBA00004167"/>
    </source>
</evidence>
<keyword evidence="9" id="KW-1185">Reference proteome</keyword>
<evidence type="ECO:0000256" key="3">
    <source>
        <dbReference type="ARBA" id="ARBA00022989"/>
    </source>
</evidence>
<evidence type="ECO:0000256" key="4">
    <source>
        <dbReference type="ARBA" id="ARBA00023136"/>
    </source>
</evidence>
<feature type="compositionally biased region" description="Basic and acidic residues" evidence="5">
    <location>
        <begin position="1"/>
        <end position="11"/>
    </location>
</feature>
<evidence type="ECO:0000256" key="5">
    <source>
        <dbReference type="SAM" id="MobiDB-lite"/>
    </source>
</evidence>
<dbReference type="Gramene" id="ERN10236">
    <property type="protein sequence ID" value="ERN10236"/>
    <property type="gene ID" value="AMTR_s00171p00061900"/>
</dbReference>
<dbReference type="Proteomes" id="UP000017836">
    <property type="component" value="Unassembled WGS sequence"/>
</dbReference>
<gene>
    <name evidence="8" type="ORF">AMTR_s00171p00061900</name>
</gene>
<feature type="region of interest" description="Disordered" evidence="5">
    <location>
        <begin position="1"/>
        <end position="25"/>
    </location>
</feature>
<evidence type="ECO:0000259" key="7">
    <source>
        <dbReference type="Pfam" id="PF03168"/>
    </source>
</evidence>
<sequence length="248" mass="27708">MADQQRIHPVDVEAPPTAPLAPRDAVISEKGDPPKQFSPFHRTFPVMHSKPPKRKNCCCRFLCWTMCFLITLIILIGITLGALYLIFRPKLPEYSVDRLRITAFNFNPTDMSLYTQFAVTITAKNPNKKIGIYYEDGSHLSVWYSDTRLCTGALPKFYQGHQNTTVMEVALAGQNQVGSGLQAAIAEQQSTGMVPLLFRGDVPVRIKFGALKLMKITSKVRCNLVVDSLSANNQVSIRTGSCKFRLKL</sequence>
<keyword evidence="3 6" id="KW-1133">Transmembrane helix</keyword>
<dbReference type="KEGG" id="atr:18438408"/>
<protein>
    <recommendedName>
        <fullName evidence="7">Late embryogenesis abundant protein LEA-2 subgroup domain-containing protein</fullName>
    </recommendedName>
</protein>
<comment type="subcellular location">
    <subcellularLocation>
        <location evidence="1">Membrane</location>
        <topology evidence="1">Single-pass membrane protein</topology>
    </subcellularLocation>
</comment>
<evidence type="ECO:0000313" key="9">
    <source>
        <dbReference type="Proteomes" id="UP000017836"/>
    </source>
</evidence>
<feature type="transmembrane region" description="Helical" evidence="6">
    <location>
        <begin position="61"/>
        <end position="87"/>
    </location>
</feature>